<protein>
    <submittedName>
        <fullName evidence="1">Uncharacterized protein</fullName>
    </submittedName>
</protein>
<reference evidence="1" key="2">
    <citation type="journal article" date="2015" name="Fish Shellfish Immunol.">
        <title>Early steps in the European eel (Anguilla anguilla)-Vibrio vulnificus interaction in the gills: Role of the RtxA13 toxin.</title>
        <authorList>
            <person name="Callol A."/>
            <person name="Pajuelo D."/>
            <person name="Ebbesson L."/>
            <person name="Teles M."/>
            <person name="MacKenzie S."/>
            <person name="Amaro C."/>
        </authorList>
    </citation>
    <scope>NUCLEOTIDE SEQUENCE</scope>
</reference>
<sequence>MTNYLSCSLEHHCWV</sequence>
<dbReference type="EMBL" id="GBXM01076220">
    <property type="protein sequence ID" value="JAH32357.1"/>
    <property type="molecule type" value="Transcribed_RNA"/>
</dbReference>
<reference evidence="1" key="1">
    <citation type="submission" date="2014-11" db="EMBL/GenBank/DDBJ databases">
        <authorList>
            <person name="Amaro Gonzalez C."/>
        </authorList>
    </citation>
    <scope>NUCLEOTIDE SEQUENCE</scope>
</reference>
<organism evidence="1">
    <name type="scientific">Anguilla anguilla</name>
    <name type="common">European freshwater eel</name>
    <name type="synonym">Muraena anguilla</name>
    <dbReference type="NCBI Taxonomy" id="7936"/>
    <lineage>
        <taxon>Eukaryota</taxon>
        <taxon>Metazoa</taxon>
        <taxon>Chordata</taxon>
        <taxon>Craniata</taxon>
        <taxon>Vertebrata</taxon>
        <taxon>Euteleostomi</taxon>
        <taxon>Actinopterygii</taxon>
        <taxon>Neopterygii</taxon>
        <taxon>Teleostei</taxon>
        <taxon>Anguilliformes</taxon>
        <taxon>Anguillidae</taxon>
        <taxon>Anguilla</taxon>
    </lineage>
</organism>
<accession>A0A0E9RU68</accession>
<evidence type="ECO:0000313" key="1">
    <source>
        <dbReference type="EMBL" id="JAH32357.1"/>
    </source>
</evidence>
<name>A0A0E9RU68_ANGAN</name>
<proteinExistence type="predicted"/>